<dbReference type="PANTHER" id="PTHR43877">
    <property type="entry name" value="AMINOALKYLPHOSPHONATE N-ACETYLTRANSFERASE-RELATED-RELATED"/>
    <property type="match status" value="1"/>
</dbReference>
<dbReference type="KEGG" id="llu:AKJ09_10759"/>
<keyword evidence="1 4" id="KW-0808">Transferase</keyword>
<evidence type="ECO:0000256" key="2">
    <source>
        <dbReference type="ARBA" id="ARBA00023315"/>
    </source>
</evidence>
<dbReference type="Pfam" id="PF00583">
    <property type="entry name" value="Acetyltransf_1"/>
    <property type="match status" value="1"/>
</dbReference>
<accession>A0A0K1QE99</accession>
<name>A0A0K1QE99_9BACT</name>
<keyword evidence="2" id="KW-0012">Acyltransferase</keyword>
<dbReference type="InterPro" id="IPR000182">
    <property type="entry name" value="GNAT_dom"/>
</dbReference>
<sequence>MTRSDLESAGKLAGRLVRMHHAFDPQRFLYLANPEAGYTRYFASELQSDDVVLLVAADGADVVGYAYARMEPRSYNELLDACGKLHDVFVDDVARGHGVGEALVREAIRRLEAKGAPRVVLLTAVQNESAQRLFKKLGFRTTMLEMTREADEPVSPPRT</sequence>
<dbReference type="Proteomes" id="UP000064967">
    <property type="component" value="Chromosome"/>
</dbReference>
<dbReference type="SUPFAM" id="SSF55729">
    <property type="entry name" value="Acyl-CoA N-acyltransferases (Nat)"/>
    <property type="match status" value="1"/>
</dbReference>
<evidence type="ECO:0000313" key="4">
    <source>
        <dbReference type="EMBL" id="AKV04096.1"/>
    </source>
</evidence>
<organism evidence="4 5">
    <name type="scientific">Labilithrix luteola</name>
    <dbReference type="NCBI Taxonomy" id="1391654"/>
    <lineage>
        <taxon>Bacteria</taxon>
        <taxon>Pseudomonadati</taxon>
        <taxon>Myxococcota</taxon>
        <taxon>Polyangia</taxon>
        <taxon>Polyangiales</taxon>
        <taxon>Labilitrichaceae</taxon>
        <taxon>Labilithrix</taxon>
    </lineage>
</organism>
<evidence type="ECO:0000256" key="1">
    <source>
        <dbReference type="ARBA" id="ARBA00022679"/>
    </source>
</evidence>
<dbReference type="EMBL" id="CP012333">
    <property type="protein sequence ID" value="AKV04096.1"/>
    <property type="molecule type" value="Genomic_DNA"/>
</dbReference>
<dbReference type="GO" id="GO:0016747">
    <property type="term" value="F:acyltransferase activity, transferring groups other than amino-acyl groups"/>
    <property type="evidence" value="ECO:0007669"/>
    <property type="project" value="InterPro"/>
</dbReference>
<keyword evidence="5" id="KW-1185">Reference proteome</keyword>
<dbReference type="InterPro" id="IPR050832">
    <property type="entry name" value="Bact_Acetyltransf"/>
</dbReference>
<reference evidence="4 5" key="1">
    <citation type="submission" date="2015-08" db="EMBL/GenBank/DDBJ databases">
        <authorList>
            <person name="Babu N.S."/>
            <person name="Beckwith C.J."/>
            <person name="Beseler K.G."/>
            <person name="Brison A."/>
            <person name="Carone J.V."/>
            <person name="Caskin T.P."/>
            <person name="Diamond M."/>
            <person name="Durham M.E."/>
            <person name="Foxe J.M."/>
            <person name="Go M."/>
            <person name="Henderson B.A."/>
            <person name="Jones I.B."/>
            <person name="McGettigan J.A."/>
            <person name="Micheletti S.J."/>
            <person name="Nasrallah M.E."/>
            <person name="Ortiz D."/>
            <person name="Piller C.R."/>
            <person name="Privatt S.R."/>
            <person name="Schneider S.L."/>
            <person name="Sharp S."/>
            <person name="Smith T.C."/>
            <person name="Stanton J.D."/>
            <person name="Ullery H.E."/>
            <person name="Wilson R.J."/>
            <person name="Serrano M.G."/>
            <person name="Buck G."/>
            <person name="Lee V."/>
            <person name="Wang Y."/>
            <person name="Carvalho R."/>
            <person name="Voegtly L."/>
            <person name="Shi R."/>
            <person name="Duckworth R."/>
            <person name="Johnson A."/>
            <person name="Loviza R."/>
            <person name="Walstead R."/>
            <person name="Shah Z."/>
            <person name="Kiflezghi M."/>
            <person name="Wade K."/>
            <person name="Ball S.L."/>
            <person name="Bradley K.W."/>
            <person name="Asai D.J."/>
            <person name="Bowman C.A."/>
            <person name="Russell D.A."/>
            <person name="Pope W.H."/>
            <person name="Jacobs-Sera D."/>
            <person name="Hendrix R.W."/>
            <person name="Hatfull G.F."/>
        </authorList>
    </citation>
    <scope>NUCLEOTIDE SEQUENCE [LARGE SCALE GENOMIC DNA]</scope>
    <source>
        <strain evidence="4 5">DSM 27648</strain>
    </source>
</reference>
<dbReference type="STRING" id="1391654.AKJ09_10759"/>
<dbReference type="InterPro" id="IPR016181">
    <property type="entry name" value="Acyl_CoA_acyltransferase"/>
</dbReference>
<dbReference type="CDD" id="cd04301">
    <property type="entry name" value="NAT_SF"/>
    <property type="match status" value="1"/>
</dbReference>
<evidence type="ECO:0000259" key="3">
    <source>
        <dbReference type="PROSITE" id="PS51186"/>
    </source>
</evidence>
<gene>
    <name evidence="4" type="ORF">AKJ09_10759</name>
</gene>
<dbReference type="PROSITE" id="PS51186">
    <property type="entry name" value="GNAT"/>
    <property type="match status" value="1"/>
</dbReference>
<protein>
    <submittedName>
        <fullName evidence="4">Histone acetyltransferase HPA2</fullName>
    </submittedName>
</protein>
<dbReference type="AlphaFoldDB" id="A0A0K1QE99"/>
<proteinExistence type="predicted"/>
<evidence type="ECO:0000313" key="5">
    <source>
        <dbReference type="Proteomes" id="UP000064967"/>
    </source>
</evidence>
<feature type="domain" description="N-acetyltransferase" evidence="3">
    <location>
        <begin position="15"/>
        <end position="159"/>
    </location>
</feature>
<dbReference type="RefSeq" id="WP_205633995.1">
    <property type="nucleotide sequence ID" value="NZ_CP012333.1"/>
</dbReference>
<dbReference type="Gene3D" id="3.40.630.30">
    <property type="match status" value="1"/>
</dbReference>